<gene>
    <name evidence="1" type="ORF">CIT31_14355</name>
</gene>
<comment type="caution">
    <text evidence="1">The sequence shown here is derived from an EMBL/GenBank/DDBJ whole genome shotgun (WGS) entry which is preliminary data.</text>
</comment>
<dbReference type="EMBL" id="NPKH01000020">
    <property type="protein sequence ID" value="PAP95241.1"/>
    <property type="molecule type" value="Genomic_DNA"/>
</dbReference>
<evidence type="ECO:0000313" key="2">
    <source>
        <dbReference type="Proteomes" id="UP000215931"/>
    </source>
</evidence>
<evidence type="ECO:0000313" key="1">
    <source>
        <dbReference type="EMBL" id="PAP95241.1"/>
    </source>
</evidence>
<reference evidence="1 2" key="1">
    <citation type="submission" date="2017-08" db="EMBL/GenBank/DDBJ databases">
        <title>Mesorhizobium wenxinae sp. nov., a novel rhizobial species isolated from root nodules of chickpea (Cicer arietinum L.).</title>
        <authorList>
            <person name="Zhang J."/>
        </authorList>
    </citation>
    <scope>NUCLEOTIDE SEQUENCE [LARGE SCALE GENOMIC DNA]</scope>
    <source>
        <strain evidence="2">WYCCWR 10019</strain>
    </source>
</reference>
<accession>A0A271KHD7</accession>
<dbReference type="AlphaFoldDB" id="A0A271KHD7"/>
<dbReference type="Proteomes" id="UP000215931">
    <property type="component" value="Unassembled WGS sequence"/>
</dbReference>
<organism evidence="1 2">
    <name type="scientific">Mesorhizobium wenxiniae</name>
    <dbReference type="NCBI Taxonomy" id="2014805"/>
    <lineage>
        <taxon>Bacteria</taxon>
        <taxon>Pseudomonadati</taxon>
        <taxon>Pseudomonadota</taxon>
        <taxon>Alphaproteobacteria</taxon>
        <taxon>Hyphomicrobiales</taxon>
        <taxon>Phyllobacteriaceae</taxon>
        <taxon>Mesorhizobium</taxon>
    </lineage>
</organism>
<sequence length="81" mass="9619">MSQFDWWQIKLRRGAIRIALRRPMPESLTYGDRRNNNYQIRLGDQNDAFRFIPKVIVDQGVEGWYFTGMRKVPTHAYPMGS</sequence>
<proteinExistence type="predicted"/>
<name>A0A271KHD7_9HYPH</name>
<keyword evidence="2" id="KW-1185">Reference proteome</keyword>
<protein>
    <submittedName>
        <fullName evidence="1">Uncharacterized protein</fullName>
    </submittedName>
</protein>